<name>A0ABX0UNN2_9BACT</name>
<evidence type="ECO:0000313" key="2">
    <source>
        <dbReference type="Proteomes" id="UP001179181"/>
    </source>
</evidence>
<dbReference type="SUPFAM" id="SSF49464">
    <property type="entry name" value="Carboxypeptidase regulatory domain-like"/>
    <property type="match status" value="1"/>
</dbReference>
<evidence type="ECO:0008006" key="3">
    <source>
        <dbReference type="Google" id="ProtNLM"/>
    </source>
</evidence>
<proteinExistence type="predicted"/>
<dbReference type="EMBL" id="JAASQJ010000002">
    <property type="protein sequence ID" value="NIJ53075.1"/>
    <property type="molecule type" value="Genomic_DNA"/>
</dbReference>
<dbReference type="Proteomes" id="UP001179181">
    <property type="component" value="Unassembled WGS sequence"/>
</dbReference>
<gene>
    <name evidence="1" type="ORF">FHS68_002245</name>
</gene>
<reference evidence="1 2" key="1">
    <citation type="submission" date="2020-03" db="EMBL/GenBank/DDBJ databases">
        <title>Genomic Encyclopedia of Type Strains, Phase IV (KMG-IV): sequencing the most valuable type-strain genomes for metagenomic binning, comparative biology and taxonomic classification.</title>
        <authorList>
            <person name="Goeker M."/>
        </authorList>
    </citation>
    <scope>NUCLEOTIDE SEQUENCE [LARGE SCALE GENOMIC DNA]</scope>
    <source>
        <strain evidence="1 2">DSM 102865</strain>
    </source>
</reference>
<comment type="caution">
    <text evidence="1">The sequence shown here is derived from an EMBL/GenBank/DDBJ whole genome shotgun (WGS) entry which is preliminary data.</text>
</comment>
<dbReference type="InterPro" id="IPR008969">
    <property type="entry name" value="CarboxyPept-like_regulatory"/>
</dbReference>
<organism evidence="1 2">
    <name type="scientific">Dyadobacter arcticus</name>
    <dbReference type="NCBI Taxonomy" id="1078754"/>
    <lineage>
        <taxon>Bacteria</taxon>
        <taxon>Pseudomonadati</taxon>
        <taxon>Bacteroidota</taxon>
        <taxon>Cytophagia</taxon>
        <taxon>Cytophagales</taxon>
        <taxon>Spirosomataceae</taxon>
        <taxon>Dyadobacter</taxon>
    </lineage>
</organism>
<accession>A0ABX0UNN2</accession>
<evidence type="ECO:0000313" key="1">
    <source>
        <dbReference type="EMBL" id="NIJ53075.1"/>
    </source>
</evidence>
<dbReference type="RefSeq" id="WP_167269899.1">
    <property type="nucleotide sequence ID" value="NZ_JAASQJ010000002.1"/>
</dbReference>
<keyword evidence="2" id="KW-1185">Reference proteome</keyword>
<sequence length="148" mass="16961">MNQKLRLPGLQKAIKQSRTTVILLGITFFLTNCFSKQDRTTTVYGTITDHNGQPVDSILIVVQGLRDLTYEELRRTYSDKNGMYEMIVEVPKKYNAVNSGIPSFPIENRKFERFYKGYEVFQDGKSTSSCCFSSIGEKANYDFQLISK</sequence>
<protein>
    <recommendedName>
        <fullName evidence="3">Carboxypeptidase regulatory-like domain-containing protein</fullName>
    </recommendedName>
</protein>